<feature type="transmembrane region" description="Helical" evidence="10">
    <location>
        <begin position="404"/>
        <end position="422"/>
    </location>
</feature>
<keyword evidence="9 10" id="KW-0472">Membrane</keyword>
<feature type="transmembrane region" description="Helical" evidence="10">
    <location>
        <begin position="293"/>
        <end position="314"/>
    </location>
</feature>
<dbReference type="GO" id="GO:0005789">
    <property type="term" value="C:endoplasmic reticulum membrane"/>
    <property type="evidence" value="ECO:0007669"/>
    <property type="project" value="UniProtKB-SubCell"/>
</dbReference>
<comment type="subcellular location">
    <subcellularLocation>
        <location evidence="1 10">Endoplasmic reticulum membrane</location>
        <topology evidence="1 10">Multi-pass membrane protein</topology>
    </subcellularLocation>
</comment>
<dbReference type="Pfam" id="PF03901">
    <property type="entry name" value="Glyco_transf_22"/>
    <property type="match status" value="1"/>
</dbReference>
<evidence type="ECO:0000256" key="6">
    <source>
        <dbReference type="ARBA" id="ARBA00022692"/>
    </source>
</evidence>
<comment type="pathway">
    <text evidence="2">Protein modification; protein glycosylation.</text>
</comment>
<reference evidence="11 12" key="1">
    <citation type="journal article" date="2023" name="Elife">
        <title>Identification of key yeast species and microbe-microbe interactions impacting larval growth of Drosophila in the wild.</title>
        <authorList>
            <person name="Mure A."/>
            <person name="Sugiura Y."/>
            <person name="Maeda R."/>
            <person name="Honda K."/>
            <person name="Sakurai N."/>
            <person name="Takahashi Y."/>
            <person name="Watada M."/>
            <person name="Katoh T."/>
            <person name="Gotoh A."/>
            <person name="Gotoh Y."/>
            <person name="Taniguchi I."/>
            <person name="Nakamura K."/>
            <person name="Hayashi T."/>
            <person name="Katayama T."/>
            <person name="Uemura T."/>
            <person name="Hattori Y."/>
        </authorList>
    </citation>
    <scope>NUCLEOTIDE SEQUENCE [LARGE SCALE GENOMIC DNA]</scope>
    <source>
        <strain evidence="11 12">SC-9</strain>
    </source>
</reference>
<evidence type="ECO:0000256" key="3">
    <source>
        <dbReference type="ARBA" id="ARBA00007063"/>
    </source>
</evidence>
<dbReference type="EMBL" id="BTFZ01000012">
    <property type="protein sequence ID" value="GMM37796.1"/>
    <property type="molecule type" value="Genomic_DNA"/>
</dbReference>
<dbReference type="GeneID" id="90075771"/>
<evidence type="ECO:0000313" key="12">
    <source>
        <dbReference type="Proteomes" id="UP001360560"/>
    </source>
</evidence>
<evidence type="ECO:0000256" key="4">
    <source>
        <dbReference type="ARBA" id="ARBA00022676"/>
    </source>
</evidence>
<feature type="transmembrane region" description="Helical" evidence="10">
    <location>
        <begin position="228"/>
        <end position="247"/>
    </location>
</feature>
<comment type="caution">
    <text evidence="11">The sequence shown here is derived from an EMBL/GenBank/DDBJ whole genome shotgun (WGS) entry which is preliminary data.</text>
</comment>
<comment type="similarity">
    <text evidence="3 10">Belongs to the glycosyltransferase 22 family.</text>
</comment>
<feature type="transmembrane region" description="Helical" evidence="10">
    <location>
        <begin position="130"/>
        <end position="149"/>
    </location>
</feature>
<dbReference type="RefSeq" id="XP_064854792.1">
    <property type="nucleotide sequence ID" value="XM_064998720.1"/>
</dbReference>
<keyword evidence="8 10" id="KW-1133">Transmembrane helix</keyword>
<dbReference type="EC" id="2.4.1.-" evidence="10"/>
<proteinExistence type="inferred from homology"/>
<evidence type="ECO:0000256" key="8">
    <source>
        <dbReference type="ARBA" id="ARBA00022989"/>
    </source>
</evidence>
<evidence type="ECO:0000256" key="10">
    <source>
        <dbReference type="RuleBase" id="RU363075"/>
    </source>
</evidence>
<feature type="transmembrane region" description="Helical" evidence="10">
    <location>
        <begin position="373"/>
        <end position="392"/>
    </location>
</feature>
<name>A0AAV5QSV5_9ASCO</name>
<dbReference type="Proteomes" id="UP001360560">
    <property type="component" value="Unassembled WGS sequence"/>
</dbReference>
<evidence type="ECO:0000256" key="5">
    <source>
        <dbReference type="ARBA" id="ARBA00022679"/>
    </source>
</evidence>
<evidence type="ECO:0000256" key="1">
    <source>
        <dbReference type="ARBA" id="ARBA00004477"/>
    </source>
</evidence>
<organism evidence="11 12">
    <name type="scientific">Saccharomycopsis crataegensis</name>
    <dbReference type="NCBI Taxonomy" id="43959"/>
    <lineage>
        <taxon>Eukaryota</taxon>
        <taxon>Fungi</taxon>
        <taxon>Dikarya</taxon>
        <taxon>Ascomycota</taxon>
        <taxon>Saccharomycotina</taxon>
        <taxon>Saccharomycetes</taxon>
        <taxon>Saccharomycopsidaceae</taxon>
        <taxon>Saccharomycopsis</taxon>
    </lineage>
</organism>
<sequence>MEISKRNLFTKGDILPILLLLTMRMSTVAFMMISDCDEVFNYWEPLNFLLRGFGKQTWEYSPEYSIRSWAYLLPYYCLVVPFFKLSEFLNNTNNMLSMAPYIGFYVVRFSLGTMVLVGELRLFYKLKSHFAFSSLAYWFLFFSSVSTGMTHGAVALLPSSFALCCNIYAISAILDFYFTQRMRYAFGAIFWYSLAGLLGWPFSLALALPLIFYTLGKCLLSNKSVTHALKFILGSAGIAGSILVVIVTIDSTLYSKISVVPLNIFLYNVLFADEKSGPNIFGTEPFSYYLLNLALNFNLIFFLAFMGLSFSPILQHWNNTLSSSIKSKISDKHVSATRELHSSLICLLLLPMLIWCVIFGLQPHKEERFLYPIYPIINLSAAILLFEVDASISGVSKLYSTSKIIRFLCDIVLIVVIFVISISRSIHLFKGYSAPLHVYSYLPENASGNVCVGREWYRYPSSFFLPNENTRLAFVKSGFNGLLPGDFKENAGLVESISSYPEGMNNQNLFDAGKLVDFETCAYYVDIDEDVDIEVGETRLLKNSDAGLQSADEAWEILHCEKFINSEKSSGIGRLLYFPDFLHKYIKTDLHYHNYCLLAKKDLVEQ</sequence>
<feature type="transmembrane region" description="Helical" evidence="10">
    <location>
        <begin position="340"/>
        <end position="361"/>
    </location>
</feature>
<keyword evidence="5" id="KW-0808">Transferase</keyword>
<keyword evidence="12" id="KW-1185">Reference proteome</keyword>
<dbReference type="GO" id="GO:0000026">
    <property type="term" value="F:alpha-1,2-mannosyltransferase activity"/>
    <property type="evidence" value="ECO:0007669"/>
    <property type="project" value="TreeGrafter"/>
</dbReference>
<dbReference type="AlphaFoldDB" id="A0AAV5QSV5"/>
<feature type="transmembrane region" description="Helical" evidence="10">
    <location>
        <begin position="12"/>
        <end position="33"/>
    </location>
</feature>
<dbReference type="InterPro" id="IPR005599">
    <property type="entry name" value="GPI_mannosylTrfase"/>
</dbReference>
<evidence type="ECO:0000313" key="11">
    <source>
        <dbReference type="EMBL" id="GMM37796.1"/>
    </source>
</evidence>
<evidence type="ECO:0000256" key="2">
    <source>
        <dbReference type="ARBA" id="ARBA00004922"/>
    </source>
</evidence>
<protein>
    <recommendedName>
        <fullName evidence="10">Mannosyltransferase</fullName>
        <ecNumber evidence="10">2.4.1.-</ecNumber>
    </recommendedName>
</protein>
<accession>A0AAV5QSV5</accession>
<dbReference type="GO" id="GO:0006487">
    <property type="term" value="P:protein N-linked glycosylation"/>
    <property type="evidence" value="ECO:0007669"/>
    <property type="project" value="TreeGrafter"/>
</dbReference>
<keyword evidence="4 10" id="KW-0328">Glycosyltransferase</keyword>
<feature type="transmembrane region" description="Helical" evidence="10">
    <location>
        <begin position="190"/>
        <end position="216"/>
    </location>
</feature>
<dbReference type="PANTHER" id="PTHR22760">
    <property type="entry name" value="GLYCOSYLTRANSFERASE"/>
    <property type="match status" value="1"/>
</dbReference>
<keyword evidence="6 10" id="KW-0812">Transmembrane</keyword>
<evidence type="ECO:0000256" key="9">
    <source>
        <dbReference type="ARBA" id="ARBA00023136"/>
    </source>
</evidence>
<evidence type="ECO:0000256" key="7">
    <source>
        <dbReference type="ARBA" id="ARBA00022824"/>
    </source>
</evidence>
<keyword evidence="7 10" id="KW-0256">Endoplasmic reticulum</keyword>
<feature type="transmembrane region" description="Helical" evidence="10">
    <location>
        <begin position="98"/>
        <end position="118"/>
    </location>
</feature>
<feature type="transmembrane region" description="Helical" evidence="10">
    <location>
        <begin position="156"/>
        <end position="178"/>
    </location>
</feature>
<dbReference type="PANTHER" id="PTHR22760:SF2">
    <property type="entry name" value="ALPHA-1,2-MANNOSYLTRANSFERASE ALG9"/>
    <property type="match status" value="1"/>
</dbReference>
<gene>
    <name evidence="11" type="ORF">DASC09_051210</name>
</gene>